<reference evidence="2 3" key="1">
    <citation type="submission" date="2019-10" db="EMBL/GenBank/DDBJ databases">
        <authorList>
            <person name="Palmer J.M."/>
        </authorList>
    </citation>
    <scope>NUCLEOTIDE SEQUENCE [LARGE SCALE GENOMIC DNA]</scope>
    <source>
        <strain evidence="2 3">TWF730</strain>
    </source>
</reference>
<sequence length="102" mass="11566">MRDSNIIPIYIGHHTPFLGFFKPKTNQIVRLGKYNVARCHLPLQRPAQKFRKNPGRSRHFGDSVNNQHTREIRAKVQINKNHGGRGNTGRSSIDSRLGAVAI</sequence>
<organism evidence="2 3">
    <name type="scientific">Orbilia blumenaviensis</name>
    <dbReference type="NCBI Taxonomy" id="1796055"/>
    <lineage>
        <taxon>Eukaryota</taxon>
        <taxon>Fungi</taxon>
        <taxon>Dikarya</taxon>
        <taxon>Ascomycota</taxon>
        <taxon>Pezizomycotina</taxon>
        <taxon>Orbiliomycetes</taxon>
        <taxon>Orbiliales</taxon>
        <taxon>Orbiliaceae</taxon>
        <taxon>Orbilia</taxon>
    </lineage>
</organism>
<protein>
    <recommendedName>
        <fullName evidence="4">Ribosomal protein L2</fullName>
    </recommendedName>
</protein>
<name>A0AAV9VIA3_9PEZI</name>
<comment type="caution">
    <text evidence="2">The sequence shown here is derived from an EMBL/GenBank/DDBJ whole genome shotgun (WGS) entry which is preliminary data.</text>
</comment>
<dbReference type="EMBL" id="JAVHNS010000003">
    <property type="protein sequence ID" value="KAK6360487.1"/>
    <property type="molecule type" value="Genomic_DNA"/>
</dbReference>
<dbReference type="Proteomes" id="UP001373714">
    <property type="component" value="Unassembled WGS sequence"/>
</dbReference>
<proteinExistence type="predicted"/>
<gene>
    <name evidence="2" type="ORF">TWF730_006628</name>
</gene>
<evidence type="ECO:0000256" key="1">
    <source>
        <dbReference type="SAM" id="MobiDB-lite"/>
    </source>
</evidence>
<evidence type="ECO:0000313" key="2">
    <source>
        <dbReference type="EMBL" id="KAK6360487.1"/>
    </source>
</evidence>
<feature type="region of interest" description="Disordered" evidence="1">
    <location>
        <begin position="80"/>
        <end position="102"/>
    </location>
</feature>
<evidence type="ECO:0000313" key="3">
    <source>
        <dbReference type="Proteomes" id="UP001373714"/>
    </source>
</evidence>
<dbReference type="AlphaFoldDB" id="A0AAV9VIA3"/>
<accession>A0AAV9VIA3</accession>
<evidence type="ECO:0008006" key="4">
    <source>
        <dbReference type="Google" id="ProtNLM"/>
    </source>
</evidence>
<keyword evidence="3" id="KW-1185">Reference proteome</keyword>